<dbReference type="InterPro" id="IPR038989">
    <property type="entry name" value="UbiJ"/>
</dbReference>
<comment type="similarity">
    <text evidence="1">Belongs to the UbiJ family.</text>
</comment>
<evidence type="ECO:0000256" key="1">
    <source>
        <dbReference type="HAMAP-Rule" id="MF_02215"/>
    </source>
</evidence>
<dbReference type="Pfam" id="PF02036">
    <property type="entry name" value="SCP2"/>
    <property type="match status" value="1"/>
</dbReference>
<proteinExistence type="inferred from homology"/>
<dbReference type="Proteomes" id="UP000306631">
    <property type="component" value="Unassembled WGS sequence"/>
</dbReference>
<dbReference type="InterPro" id="IPR003033">
    <property type="entry name" value="SCP2_sterol-bd_dom"/>
</dbReference>
<keyword evidence="1" id="KW-0963">Cytoplasm</keyword>
<dbReference type="OrthoDB" id="5965909at2"/>
<dbReference type="PANTHER" id="PTHR38693:SF1">
    <property type="entry name" value="UBIQUINONE BIOSYNTHESIS ACCESSORY FACTOR UBIJ"/>
    <property type="match status" value="1"/>
</dbReference>
<comment type="caution">
    <text evidence="3">The sequence shown here is derived from an EMBL/GenBank/DDBJ whole genome shotgun (WGS) entry which is preliminary data.</text>
</comment>
<gene>
    <name evidence="1" type="primary">ubiJ</name>
    <name evidence="3" type="ORF">E5352_17010</name>
</gene>
<dbReference type="EMBL" id="SRYW01000019">
    <property type="protein sequence ID" value="TGY32087.1"/>
    <property type="molecule type" value="Genomic_DNA"/>
</dbReference>
<dbReference type="RefSeq" id="WP_136006702.1">
    <property type="nucleotide sequence ID" value="NZ_SRYW01000019.1"/>
</dbReference>
<dbReference type="GO" id="GO:0005737">
    <property type="term" value="C:cytoplasm"/>
    <property type="evidence" value="ECO:0007669"/>
    <property type="project" value="UniProtKB-SubCell"/>
</dbReference>
<name>A0A4S2CT71_STEMA</name>
<evidence type="ECO:0000313" key="3">
    <source>
        <dbReference type="EMBL" id="TGY32087.1"/>
    </source>
</evidence>
<accession>A0A4S2CT71</accession>
<feature type="domain" description="SCP2" evidence="2">
    <location>
        <begin position="21"/>
        <end position="122"/>
    </location>
</feature>
<dbReference type="AlphaFoldDB" id="A0A4S2CT71"/>
<dbReference type="HAMAP" id="MF_02215">
    <property type="entry name" value="UbiJ"/>
    <property type="match status" value="1"/>
</dbReference>
<comment type="subcellular location">
    <subcellularLocation>
        <location evidence="1">Cytoplasm</location>
    </subcellularLocation>
</comment>
<evidence type="ECO:0000259" key="2">
    <source>
        <dbReference type="Pfam" id="PF02036"/>
    </source>
</evidence>
<comment type="pathway">
    <text evidence="1">Cofactor biosynthesis; ubiquinone biosynthesis.</text>
</comment>
<dbReference type="GO" id="GO:0006744">
    <property type="term" value="P:ubiquinone biosynthetic process"/>
    <property type="evidence" value="ECO:0007669"/>
    <property type="project" value="UniProtKB-UniRule"/>
</dbReference>
<comment type="function">
    <text evidence="1">Required for ubiquinone (coenzyme Q) biosynthesis. Binds hydrophobic ubiquinone biosynthetic intermediates via its SCP2 domain and is essential for the stability of the Ubi complex. May constitute a docking platform where Ubi enzymes assemble and access their SCP2-bound polyprenyl substrates.</text>
</comment>
<reference evidence="3 4" key="1">
    <citation type="submission" date="2019-04" db="EMBL/GenBank/DDBJ databases">
        <title>Microbes associate with the intestines of laboratory mice.</title>
        <authorList>
            <person name="Navarre W."/>
            <person name="Wong E."/>
            <person name="Huang K."/>
            <person name="Tropini C."/>
            <person name="Ng K."/>
            <person name="Yu B."/>
        </authorList>
    </citation>
    <scope>NUCLEOTIDE SEQUENCE [LARGE SCALE GENOMIC DNA]</scope>
    <source>
        <strain evidence="3 4">NM62_B4-13</strain>
    </source>
</reference>
<dbReference type="UniPathway" id="UPA00232"/>
<keyword evidence="1" id="KW-0831">Ubiquinone biosynthesis</keyword>
<evidence type="ECO:0000313" key="4">
    <source>
        <dbReference type="Proteomes" id="UP000306631"/>
    </source>
</evidence>
<organism evidence="3 4">
    <name type="scientific">Stenotrophomonas maltophilia</name>
    <name type="common">Pseudomonas maltophilia</name>
    <name type="synonym">Xanthomonas maltophilia</name>
    <dbReference type="NCBI Taxonomy" id="40324"/>
    <lineage>
        <taxon>Bacteria</taxon>
        <taxon>Pseudomonadati</taxon>
        <taxon>Pseudomonadota</taxon>
        <taxon>Gammaproteobacteria</taxon>
        <taxon>Lysobacterales</taxon>
        <taxon>Lysobacteraceae</taxon>
        <taxon>Stenotrophomonas</taxon>
        <taxon>Stenotrophomonas maltophilia group</taxon>
    </lineage>
</organism>
<dbReference type="PANTHER" id="PTHR38693">
    <property type="entry name" value="UBIQUINONE BIOSYNTHESIS PROTEIN UBIJ"/>
    <property type="match status" value="1"/>
</dbReference>
<sequence length="215" mass="23106">MARSLLSSLKPLAGHALEVALNRAVALDPDTGSALGALDGRHIDLTLEAPALAMRIGVAGQRLTVGPVDPTQEPDLAVRSSLGGVLAQLPFLANARRGGDAPAGRVKVAGDAELARRLQQLASRYDPDWQLPFVRVFGEVLGVQIALALRSALQHARRGASDLAHSAAEFVTEESRDVVARAELEAFHDDVDVLRDDVERLTVRVQRVRQRQVRA</sequence>
<protein>
    <recommendedName>
        <fullName evidence="1">Ubiquinone biosynthesis accessory factor UbiJ</fullName>
    </recommendedName>
</protein>